<reference evidence="7 8" key="1">
    <citation type="journal article" date="2023" name="G3 (Bethesda)">
        <title>A haplotype-resolved chromosome-scale genome for Quercus rubra L. provides insights into the genetics of adaptive traits for red oak species.</title>
        <authorList>
            <person name="Kapoor B."/>
            <person name="Jenkins J."/>
            <person name="Schmutz J."/>
            <person name="Zhebentyayeva T."/>
            <person name="Kuelheim C."/>
            <person name="Coggeshall M."/>
            <person name="Heim C."/>
            <person name="Lasky J.R."/>
            <person name="Leites L."/>
            <person name="Islam-Faridi N."/>
            <person name="Romero-Severson J."/>
            <person name="DeLeo V.L."/>
            <person name="Lucas S.M."/>
            <person name="Lazic D."/>
            <person name="Gailing O."/>
            <person name="Carlson J."/>
            <person name="Staton M."/>
        </authorList>
    </citation>
    <scope>NUCLEOTIDE SEQUENCE [LARGE SCALE GENOMIC DNA]</scope>
    <source>
        <strain evidence="7">Pseudo-F2</strain>
    </source>
</reference>
<evidence type="ECO:0000313" key="7">
    <source>
        <dbReference type="EMBL" id="KAK4578952.1"/>
    </source>
</evidence>
<evidence type="ECO:0000256" key="5">
    <source>
        <dbReference type="ARBA" id="ARBA00038515"/>
    </source>
</evidence>
<dbReference type="PANTHER" id="PTHR32411:SF43">
    <property type="entry name" value="CYSTEINE-RICH REPEAT SECRETORY PROTEIN 38"/>
    <property type="match status" value="1"/>
</dbReference>
<comment type="similarity">
    <text evidence="5">Belongs to the cysteine-rich repeat secretory protein family.</text>
</comment>
<dbReference type="Gene3D" id="3.30.430.20">
    <property type="entry name" value="Gnk2 domain, C-X8-C-X2-C motif"/>
    <property type="match status" value="1"/>
</dbReference>
<evidence type="ECO:0000256" key="2">
    <source>
        <dbReference type="ARBA" id="ARBA00022525"/>
    </source>
</evidence>
<comment type="subcellular location">
    <subcellularLocation>
        <location evidence="1">Secreted</location>
    </subcellularLocation>
</comment>
<organism evidence="7 8">
    <name type="scientific">Quercus rubra</name>
    <name type="common">Northern red oak</name>
    <name type="synonym">Quercus borealis</name>
    <dbReference type="NCBI Taxonomy" id="3512"/>
    <lineage>
        <taxon>Eukaryota</taxon>
        <taxon>Viridiplantae</taxon>
        <taxon>Streptophyta</taxon>
        <taxon>Embryophyta</taxon>
        <taxon>Tracheophyta</taxon>
        <taxon>Spermatophyta</taxon>
        <taxon>Magnoliopsida</taxon>
        <taxon>eudicotyledons</taxon>
        <taxon>Gunneridae</taxon>
        <taxon>Pentapetalae</taxon>
        <taxon>rosids</taxon>
        <taxon>fabids</taxon>
        <taxon>Fagales</taxon>
        <taxon>Fagaceae</taxon>
        <taxon>Quercus</taxon>
    </lineage>
</organism>
<accession>A0AAN7ET21</accession>
<evidence type="ECO:0000256" key="3">
    <source>
        <dbReference type="ARBA" id="ARBA00022729"/>
    </source>
</evidence>
<keyword evidence="4" id="KW-0677">Repeat</keyword>
<keyword evidence="3" id="KW-0732">Signal</keyword>
<proteinExistence type="inferred from homology"/>
<evidence type="ECO:0000259" key="6">
    <source>
        <dbReference type="PROSITE" id="PS51473"/>
    </source>
</evidence>
<dbReference type="EMBL" id="JAXUIC010000008">
    <property type="protein sequence ID" value="KAK4578952.1"/>
    <property type="molecule type" value="Genomic_DNA"/>
</dbReference>
<dbReference type="GO" id="GO:0005576">
    <property type="term" value="C:extracellular region"/>
    <property type="evidence" value="ECO:0007669"/>
    <property type="project" value="UniProtKB-SubCell"/>
</dbReference>
<name>A0AAN7ET21_QUERU</name>
<dbReference type="Pfam" id="PF01657">
    <property type="entry name" value="Stress-antifung"/>
    <property type="match status" value="2"/>
</dbReference>
<dbReference type="PANTHER" id="PTHR32411">
    <property type="entry name" value="CYSTEINE-RICH REPEAT SECRETORY PROTEIN 38-RELATED"/>
    <property type="match status" value="1"/>
</dbReference>
<evidence type="ECO:0000313" key="8">
    <source>
        <dbReference type="Proteomes" id="UP001324115"/>
    </source>
</evidence>
<comment type="caution">
    <text evidence="7">The sequence shown here is derived from an EMBL/GenBank/DDBJ whole genome shotgun (WGS) entry which is preliminary data.</text>
</comment>
<gene>
    <name evidence="7" type="ORF">RGQ29_028853</name>
</gene>
<dbReference type="AlphaFoldDB" id="A0AAN7ET21"/>
<dbReference type="InterPro" id="IPR038408">
    <property type="entry name" value="GNK2_sf"/>
</dbReference>
<dbReference type="PROSITE" id="PS51473">
    <property type="entry name" value="GNK2"/>
    <property type="match status" value="1"/>
</dbReference>
<keyword evidence="2" id="KW-0964">Secreted</keyword>
<protein>
    <recommendedName>
        <fullName evidence="6">Gnk2-homologous domain-containing protein</fullName>
    </recommendedName>
</protein>
<evidence type="ECO:0000256" key="4">
    <source>
        <dbReference type="ARBA" id="ARBA00022737"/>
    </source>
</evidence>
<dbReference type="InterPro" id="IPR002902">
    <property type="entry name" value="GNK2"/>
</dbReference>
<keyword evidence="8" id="KW-1185">Reference proteome</keyword>
<dbReference type="Proteomes" id="UP001324115">
    <property type="component" value="Unassembled WGS sequence"/>
</dbReference>
<sequence length="168" mass="18447">MYILKSTSTLYVLTSDNFTTNNPYVSNLNKLISVGVKHNKTYGLALCRGDVSEIDCAACVIEARQVATFASTAPTTKVQLHGMTIMRAIAHQASESPKMYKAGVLKLDESRNLYGLVQCTGDLPGNDCTKRLEGATKQQPDCCDEKQGGRVITGSCNMRYDLYQFFKA</sequence>
<dbReference type="CDD" id="cd23509">
    <property type="entry name" value="Gnk2-like"/>
    <property type="match status" value="1"/>
</dbReference>
<evidence type="ECO:0000256" key="1">
    <source>
        <dbReference type="ARBA" id="ARBA00004613"/>
    </source>
</evidence>
<feature type="domain" description="Gnk2-homologous" evidence="6">
    <location>
        <begin position="60"/>
        <end position="165"/>
    </location>
</feature>
<dbReference type="InterPro" id="IPR050581">
    <property type="entry name" value="CRR_secretory_protein"/>
</dbReference>